<evidence type="ECO:0000313" key="1">
    <source>
        <dbReference type="EMBL" id="KAK1145609.1"/>
    </source>
</evidence>
<keyword evidence="2" id="KW-1185">Reference proteome</keyword>
<evidence type="ECO:0000313" key="2">
    <source>
        <dbReference type="Proteomes" id="UP001177260"/>
    </source>
</evidence>
<comment type="caution">
    <text evidence="1">The sequence shown here is derived from an EMBL/GenBank/DDBJ whole genome shotgun (WGS) entry which is preliminary data.</text>
</comment>
<proteinExistence type="predicted"/>
<accession>A0ACC3B585</accession>
<reference evidence="1 2" key="1">
    <citation type="journal article" date="2023" name="ACS Omega">
        <title>Identification of the Neoaspergillic Acid Biosynthesis Gene Cluster by Establishing an In Vitro CRISPR-Ribonucleoprotein Genetic System in Aspergillus melleus.</title>
        <authorList>
            <person name="Yuan B."/>
            <person name="Grau M.F."/>
            <person name="Murata R.M."/>
            <person name="Torok T."/>
            <person name="Venkateswaran K."/>
            <person name="Stajich J.E."/>
            <person name="Wang C.C.C."/>
        </authorList>
    </citation>
    <scope>NUCLEOTIDE SEQUENCE [LARGE SCALE GENOMIC DNA]</scope>
    <source>
        <strain evidence="1 2">IMV 1140</strain>
    </source>
</reference>
<protein>
    <submittedName>
        <fullName evidence="1">Uncharacterized protein</fullName>
    </submittedName>
</protein>
<name>A0ACC3B585_9EURO</name>
<sequence length="1505" mass="167110">MTSLAARVKQFGLTQVYCSPEKPQVDIVLVHGLNGHPYKSWATDSGVFWPADLLPDVLGTSRVRILTYGYNANVTAFTDGASKDRILNHAETLASGLAANRNLRGCSDRPIIFVCHSLGGLVVKRALIYCRNVSNEKIEHLRSIFVSTYGILFLGTPHNGSDVAKWGLLLQNICSAVLPRKFFDSSPHLVKILRSNNETLQNINSLFVEIMSRFHIYFFHETLPTDVKGTREVIVDESSAAPQMEGVERMGIESDHRHMCKFEDDGSPGYEAVAEALLRYSRDAPHTILDRWSEEEETRRVMKRTKVREIFKRMESPPLGGSEPDLRAIGRANFLPASSPSVTLRDYEIEEPSEASYASNFAVPNDKCLPPAEGRQSPVSELAGSTDLSLSRIMKEPLFVVPPGFHPNSTFIGMLKELEVLHTRLFKVKKRLNGLSSVLVSGVPGSGKTHITREYVWRHREDYPGGVFWVDAKSLQSIFKCFWDIAVAAALTDGEDFPAIDDKITQRYVELVRAWFQGRDGWLLIFDGLSFDNENDLNHFKQFLPFNKQCSIIYTSVDRTLRKKQRLYEPYCLQMTPFQAEDACKLLFKDLGIKRPSPDQVRKAIEIVNHYECLPLAIHAISHRLSATSKPIERYHLDSHLTDEKLAEPFLGIMHDLYRTNHFEALNLINLLSFFGHQVPIGMINLGKQALEHWHVDIHGPSRPGDSGDIDTTLGTLIRHGLIERTSDAYALQAKALSPRSEKDEILDMKAVAPELSESQTESSQDAFFSIYPNSGSIDMLKIHSVVQGFCRDELKIRDKEIRNMRNPSAEPERPVAGYYNSWLVVAIRVFILSYENAQKRMNQADDYGLVKDYREYETHASALANNFPRRLVNEPTIVQEARRDLKQVMRSIGKEIERVSPSSSQESIRKYRSVFDRSSSSSSSIPDSVGEDGLSRHFTWDLNEMTPPPVESPKEMSPPSTHFNLDPFVPHIYRETNAAKDIGYETDGEGAKPMARGSPALSQLSHSTAKPKSEQASSPPQQFDEHGWQVVEKTPKPKPSKEKLPKRPPFPRKIRGPKLAAPVLKVFPVEGRSASTGVVERARTSSLVSASESLSAVHHASPPHSQQEAPRLVDERPLINDENAPTYATVAAKRAHELGSSAKQRSSSSPGGKTRPTFLGLQSKSSGDSLSSAIHVSAFEAELKPDYMSHSTYSEPEQGRLTQQLHALDLNMTQGSRYHARHLSTVRAVGPIGDMSASTPSIVTYVPALPYDSNIEVTHARRQSAVARPPSAGQPATNVSPLSHPSAFMPGVSPPPSTKVPEIPVGGYASDPAPEPMTRGPSAQSHQSWATDPIRLSQRFSPMPSTAHAAIPASMHHVMPHPHAVSGAGGWIENTPSFQSPPPQLAAPFQPDPSYAAQHQLRAADPLSHPMVGMDRNWEYREPQPLFIGAHQVDVREARQRPGAFPAYAAPAMPGHLAPLSMYHPNLSGPLIPHELQMQPQELPPNVRGRSGSSPVHPAFDRFG</sequence>
<dbReference type="EMBL" id="JAOPJF010000023">
    <property type="protein sequence ID" value="KAK1145609.1"/>
    <property type="molecule type" value="Genomic_DNA"/>
</dbReference>
<gene>
    <name evidence="1" type="ORF">N8T08_004168</name>
</gene>
<organism evidence="1 2">
    <name type="scientific">Aspergillus melleus</name>
    <dbReference type="NCBI Taxonomy" id="138277"/>
    <lineage>
        <taxon>Eukaryota</taxon>
        <taxon>Fungi</taxon>
        <taxon>Dikarya</taxon>
        <taxon>Ascomycota</taxon>
        <taxon>Pezizomycotina</taxon>
        <taxon>Eurotiomycetes</taxon>
        <taxon>Eurotiomycetidae</taxon>
        <taxon>Eurotiales</taxon>
        <taxon>Aspergillaceae</taxon>
        <taxon>Aspergillus</taxon>
        <taxon>Aspergillus subgen. Circumdati</taxon>
    </lineage>
</organism>
<dbReference type="Proteomes" id="UP001177260">
    <property type="component" value="Unassembled WGS sequence"/>
</dbReference>